<protein>
    <submittedName>
        <fullName evidence="1">Uncharacterized protein</fullName>
    </submittedName>
</protein>
<dbReference type="EMBL" id="CP000083">
    <property type="protein sequence ID" value="AAZ28572.1"/>
    <property type="molecule type" value="Genomic_DNA"/>
</dbReference>
<proteinExistence type="predicted"/>
<name>Q47XS3_COLP3</name>
<organism evidence="1 2">
    <name type="scientific">Colwellia psychrerythraea (strain 34H / ATCC BAA-681)</name>
    <name type="common">Vibrio psychroerythus</name>
    <dbReference type="NCBI Taxonomy" id="167879"/>
    <lineage>
        <taxon>Bacteria</taxon>
        <taxon>Pseudomonadati</taxon>
        <taxon>Pseudomonadota</taxon>
        <taxon>Gammaproteobacteria</taxon>
        <taxon>Alteromonadales</taxon>
        <taxon>Colwelliaceae</taxon>
        <taxon>Colwellia</taxon>
    </lineage>
</organism>
<evidence type="ECO:0000313" key="2">
    <source>
        <dbReference type="Proteomes" id="UP000000547"/>
    </source>
</evidence>
<sequence length="45" mass="5057">MITNTHENIAIDTSASLNLINSSYIPITIQDACFKVLKQFQFKAL</sequence>
<dbReference type="Proteomes" id="UP000000547">
    <property type="component" value="Chromosome"/>
</dbReference>
<gene>
    <name evidence="1" type="ordered locus">CPS_3730</name>
</gene>
<reference evidence="1" key="1">
    <citation type="journal article" date="2005" name="Proc. Natl. Acad. Sci. U.S.A.">
        <title>The psychrophilic lifestyle as revealed by the genome sequence of Colwellia psychrerythraea 34H through genomic and proteomic analyses.</title>
        <authorList>
            <person name="Methe B.A."/>
            <person name="Nelson K.E."/>
            <person name="Deming J.W."/>
            <person name="Momen B."/>
            <person name="Melamud E."/>
            <person name="Zhang X."/>
            <person name="Moult J."/>
            <person name="Madupu R."/>
            <person name="Nelson W.C."/>
            <person name="Dodson R.J."/>
            <person name="Brinkac L.M."/>
            <person name="Daugherty S.C."/>
            <person name="Durkin A.S."/>
            <person name="DeBoy R.T."/>
            <person name="Kolonay J.F."/>
            <person name="Sullivan S.A."/>
            <person name="Zhou L."/>
            <person name="Davidsen T.M."/>
            <person name="Wu M."/>
            <person name="Huston A.L."/>
            <person name="Lewis M."/>
            <person name="Weaver B."/>
            <person name="Weidman J.F."/>
            <person name="Khouri H."/>
            <person name="Utterback T.R."/>
            <person name="Feldblyum T.V."/>
            <person name="Fraser C.M."/>
        </authorList>
    </citation>
    <scope>NUCLEOTIDE SEQUENCE [LARGE SCALE GENOMIC DNA]</scope>
    <source>
        <strain evidence="1">34H</strain>
    </source>
</reference>
<evidence type="ECO:0000313" key="1">
    <source>
        <dbReference type="EMBL" id="AAZ28572.1"/>
    </source>
</evidence>
<dbReference type="AlphaFoldDB" id="Q47XS3"/>
<dbReference type="HOGENOM" id="CLU_3198497_0_0_6"/>
<accession>Q47XS3</accession>
<dbReference type="KEGG" id="cps:CPS_3730"/>